<feature type="domain" description="WGR" evidence="1">
    <location>
        <begin position="7"/>
        <end position="64"/>
    </location>
</feature>
<proteinExistence type="predicted"/>
<evidence type="ECO:0000313" key="2">
    <source>
        <dbReference type="EMBL" id="CAE4577530.1"/>
    </source>
</evidence>
<evidence type="ECO:0000259" key="1">
    <source>
        <dbReference type="Pfam" id="PF05406"/>
    </source>
</evidence>
<dbReference type="AlphaFoldDB" id="A0A7S4QAG3"/>
<dbReference type="EMBL" id="HBNR01025460">
    <property type="protein sequence ID" value="CAE4577530.1"/>
    <property type="molecule type" value="Transcribed_RNA"/>
</dbReference>
<organism evidence="2">
    <name type="scientific">Alexandrium monilatum</name>
    <dbReference type="NCBI Taxonomy" id="311494"/>
    <lineage>
        <taxon>Eukaryota</taxon>
        <taxon>Sar</taxon>
        <taxon>Alveolata</taxon>
        <taxon>Dinophyceae</taxon>
        <taxon>Gonyaulacales</taxon>
        <taxon>Pyrocystaceae</taxon>
        <taxon>Alexandrium</taxon>
    </lineage>
</organism>
<sequence length="215" mass="23355">MNIRLEGEGKFWEIVQEGRKTISAFGKLGSDGRTDSQVHYELAAANRFVEQKVKEKLRKGYVECGRATVCHNFLTPKHSAEFEEGIITDAKNGNPSGMAYECEAQAASLARKDCLGYFVHNSSDGHDKYHLLVPGNETWRKGSHNSLVKSVRVKKANAAAAAGRKVGAKAGAQAVLAMNKTGGAAAAKKKAAHVMKAMKEAKPAMKVMKEKPKKR</sequence>
<accession>A0A7S4QAG3</accession>
<reference evidence="2" key="1">
    <citation type="submission" date="2021-01" db="EMBL/GenBank/DDBJ databases">
        <authorList>
            <person name="Corre E."/>
            <person name="Pelletier E."/>
            <person name="Niang G."/>
            <person name="Scheremetjew M."/>
            <person name="Finn R."/>
            <person name="Kale V."/>
            <person name="Holt S."/>
            <person name="Cochrane G."/>
            <person name="Meng A."/>
            <person name="Brown T."/>
            <person name="Cohen L."/>
        </authorList>
    </citation>
    <scope>NUCLEOTIDE SEQUENCE</scope>
    <source>
        <strain evidence="2">CCMP3105</strain>
    </source>
</reference>
<name>A0A7S4QAG3_9DINO</name>
<dbReference type="InterPro" id="IPR008893">
    <property type="entry name" value="WGR_domain"/>
</dbReference>
<gene>
    <name evidence="2" type="ORF">AMON00008_LOCUS17150</name>
</gene>
<protein>
    <recommendedName>
        <fullName evidence="1">WGR domain-containing protein</fullName>
    </recommendedName>
</protein>
<dbReference type="Gene3D" id="2.20.140.10">
    <property type="entry name" value="WGR domain"/>
    <property type="match status" value="1"/>
</dbReference>
<dbReference type="Pfam" id="PF05406">
    <property type="entry name" value="WGR"/>
    <property type="match status" value="1"/>
</dbReference>